<evidence type="ECO:0000313" key="2">
    <source>
        <dbReference type="EMBL" id="ORX66849.1"/>
    </source>
</evidence>
<reference evidence="2 3" key="1">
    <citation type="submission" date="2016-07" db="EMBL/GenBank/DDBJ databases">
        <title>Pervasive Adenine N6-methylation of Active Genes in Fungi.</title>
        <authorList>
            <consortium name="DOE Joint Genome Institute"/>
            <person name="Mondo S.J."/>
            <person name="Dannebaum R.O."/>
            <person name="Kuo R.C."/>
            <person name="Labutti K."/>
            <person name="Haridas S."/>
            <person name="Kuo A."/>
            <person name="Salamov A."/>
            <person name="Ahrendt S.R."/>
            <person name="Lipzen A."/>
            <person name="Sullivan W."/>
            <person name="Andreopoulos W.B."/>
            <person name="Clum A."/>
            <person name="Lindquist E."/>
            <person name="Daum C."/>
            <person name="Ramamoorthy G.K."/>
            <person name="Gryganskyi A."/>
            <person name="Culley D."/>
            <person name="Magnuson J.K."/>
            <person name="James T.Y."/>
            <person name="O'Malley M.A."/>
            <person name="Stajich J.E."/>
            <person name="Spatafora J.W."/>
            <person name="Visel A."/>
            <person name="Grigoriev I.V."/>
        </authorList>
    </citation>
    <scope>NUCLEOTIDE SEQUENCE [LARGE SCALE GENOMIC DNA]</scope>
    <source>
        <strain evidence="2 3">ATCC 12442</strain>
    </source>
</reference>
<gene>
    <name evidence="2" type="ORF">DL89DRAFT_60800</name>
</gene>
<evidence type="ECO:0000256" key="1">
    <source>
        <dbReference type="SAM" id="MobiDB-lite"/>
    </source>
</evidence>
<sequence>MQAGTSLAAQPPVRLSFFLEQRHTLFSLQNSTQSRWWWPNRQPANLRVGRLAAPRLCGPSAAAIVFHHKRDMEGREYLVHNFQTWRDTPPVVSPKDTRAQSSSPPSRAPVRVPLLLTVSLAGCLTRLGTQKEKSPARLPIGSTDFVSIAAFVHNIPFSPSRLLLFLYTC</sequence>
<name>A0A1Y1W015_9FUNG</name>
<keyword evidence="3" id="KW-1185">Reference proteome</keyword>
<feature type="compositionally biased region" description="Low complexity" evidence="1">
    <location>
        <begin position="99"/>
        <end position="108"/>
    </location>
</feature>
<dbReference type="EMBL" id="MCFD01000014">
    <property type="protein sequence ID" value="ORX66849.1"/>
    <property type="molecule type" value="Genomic_DNA"/>
</dbReference>
<dbReference type="AlphaFoldDB" id="A0A1Y1W015"/>
<dbReference type="Proteomes" id="UP000193922">
    <property type="component" value="Unassembled WGS sequence"/>
</dbReference>
<organism evidence="2 3">
    <name type="scientific">Linderina pennispora</name>
    <dbReference type="NCBI Taxonomy" id="61395"/>
    <lineage>
        <taxon>Eukaryota</taxon>
        <taxon>Fungi</taxon>
        <taxon>Fungi incertae sedis</taxon>
        <taxon>Zoopagomycota</taxon>
        <taxon>Kickxellomycotina</taxon>
        <taxon>Kickxellomycetes</taxon>
        <taxon>Kickxellales</taxon>
        <taxon>Kickxellaceae</taxon>
        <taxon>Linderina</taxon>
    </lineage>
</organism>
<evidence type="ECO:0000313" key="3">
    <source>
        <dbReference type="Proteomes" id="UP000193922"/>
    </source>
</evidence>
<accession>A0A1Y1W015</accession>
<comment type="caution">
    <text evidence="2">The sequence shown here is derived from an EMBL/GenBank/DDBJ whole genome shotgun (WGS) entry which is preliminary data.</text>
</comment>
<dbReference type="RefSeq" id="XP_040740808.1">
    <property type="nucleotide sequence ID" value="XM_040891866.1"/>
</dbReference>
<proteinExistence type="predicted"/>
<feature type="region of interest" description="Disordered" evidence="1">
    <location>
        <begin position="89"/>
        <end position="108"/>
    </location>
</feature>
<dbReference type="GeneID" id="63808514"/>
<protein>
    <submittedName>
        <fullName evidence="2">Uncharacterized protein</fullName>
    </submittedName>
</protein>